<keyword evidence="4" id="KW-1185">Reference proteome</keyword>
<dbReference type="AlphaFoldDB" id="A0A2A7MLD1"/>
<feature type="transmembrane region" description="Helical" evidence="1">
    <location>
        <begin position="12"/>
        <end position="31"/>
    </location>
</feature>
<gene>
    <name evidence="3" type="ORF">CQ394_11955</name>
</gene>
<dbReference type="Proteomes" id="UP000220840">
    <property type="component" value="Unassembled WGS sequence"/>
</dbReference>
<evidence type="ECO:0000256" key="1">
    <source>
        <dbReference type="SAM" id="Phobius"/>
    </source>
</evidence>
<keyword evidence="1" id="KW-0812">Transmembrane</keyword>
<keyword evidence="1" id="KW-1133">Transmembrane helix</keyword>
<dbReference type="OrthoDB" id="1906526at2"/>
<dbReference type="Pfam" id="PF14478">
    <property type="entry name" value="DUF4430"/>
    <property type="match status" value="1"/>
</dbReference>
<dbReference type="InterPro" id="IPR027954">
    <property type="entry name" value="Transcobalamin-like_C"/>
</dbReference>
<proteinExistence type="predicted"/>
<name>A0A2A7MLD1_9CLOT</name>
<dbReference type="GeneID" id="68878864"/>
<feature type="domain" description="Transcobalamin-like C-terminal" evidence="2">
    <location>
        <begin position="77"/>
        <end position="133"/>
    </location>
</feature>
<dbReference type="RefSeq" id="WP_058296514.1">
    <property type="nucleotide sequence ID" value="NZ_CAKJVD010000083.1"/>
</dbReference>
<organism evidence="3 4">
    <name type="scientific">Clostridium neonatale</name>
    <dbReference type="NCBI Taxonomy" id="137838"/>
    <lineage>
        <taxon>Bacteria</taxon>
        <taxon>Bacillati</taxon>
        <taxon>Bacillota</taxon>
        <taxon>Clostridia</taxon>
        <taxon>Eubacteriales</taxon>
        <taxon>Clostridiaceae</taxon>
        <taxon>Clostridium</taxon>
    </lineage>
</organism>
<dbReference type="EMBL" id="PDCJ01000001">
    <property type="protein sequence ID" value="PEG32370.1"/>
    <property type="molecule type" value="Genomic_DNA"/>
</dbReference>
<comment type="caution">
    <text evidence="3">The sequence shown here is derived from an EMBL/GenBank/DDBJ whole genome shotgun (WGS) entry which is preliminary data.</text>
</comment>
<evidence type="ECO:0000313" key="3">
    <source>
        <dbReference type="EMBL" id="PEG32370.1"/>
    </source>
</evidence>
<keyword evidence="1" id="KW-0472">Membrane</keyword>
<evidence type="ECO:0000313" key="4">
    <source>
        <dbReference type="Proteomes" id="UP000220840"/>
    </source>
</evidence>
<evidence type="ECO:0000259" key="2">
    <source>
        <dbReference type="Pfam" id="PF14478"/>
    </source>
</evidence>
<protein>
    <submittedName>
        <fullName evidence="3">DUF4430 domain-containing protein</fullName>
    </submittedName>
</protein>
<sequence>MKNTILKNKKFIVSIIVLLIAVFGFAGYKFYINSKAVDGIKEYKIIVTDSDKTFSEEFDVTTKEKSLGEDLDKRKLIESENGSYGRFVTEVNGRKADESKQEWWNLVVNGESSSTGIDDVMINDGDTVEFILTTGW</sequence>
<accession>A0A2A7MLD1</accession>
<reference evidence="3 4" key="1">
    <citation type="submission" date="2017-10" db="EMBL/GenBank/DDBJ databases">
        <title>Effective Description of Clostridium neonatale sp. nov. linked to necrotizing enterocolitis in neonates and a clarification of species assignable to the genus Clostridium (Prazmowski 1880) emend. Lawson and Rainey 2016.</title>
        <authorList>
            <person name="Bernard K."/>
            <person name="Burdz T."/>
            <person name="Wiebe D."/>
            <person name="Balcewich B."/>
            <person name="Alfa M."/>
            <person name="Bernier A.-M."/>
        </authorList>
    </citation>
    <scope>NUCLEOTIDE SEQUENCE [LARGE SCALE GENOMIC DNA]</scope>
    <source>
        <strain evidence="3 4">LCDC99A005</strain>
    </source>
</reference>
<dbReference type="Gene3D" id="2.170.130.30">
    <property type="match status" value="1"/>
</dbReference>
<dbReference type="STRING" id="137838.GCA_001458595_03883"/>